<name>A0A0E9T6Q8_ANGAN</name>
<evidence type="ECO:0000313" key="2">
    <source>
        <dbReference type="EMBL" id="JAH48383.1"/>
    </source>
</evidence>
<organism evidence="2">
    <name type="scientific">Anguilla anguilla</name>
    <name type="common">European freshwater eel</name>
    <name type="synonym">Muraena anguilla</name>
    <dbReference type="NCBI Taxonomy" id="7936"/>
    <lineage>
        <taxon>Eukaryota</taxon>
        <taxon>Metazoa</taxon>
        <taxon>Chordata</taxon>
        <taxon>Craniata</taxon>
        <taxon>Vertebrata</taxon>
        <taxon>Euteleostomi</taxon>
        <taxon>Actinopterygii</taxon>
        <taxon>Neopterygii</taxon>
        <taxon>Teleostei</taxon>
        <taxon>Anguilliformes</taxon>
        <taxon>Anguillidae</taxon>
        <taxon>Anguilla</taxon>
    </lineage>
</organism>
<dbReference type="EMBL" id="GBXM01060194">
    <property type="protein sequence ID" value="JAH48383.1"/>
    <property type="molecule type" value="Transcribed_RNA"/>
</dbReference>
<feature type="region of interest" description="Disordered" evidence="1">
    <location>
        <begin position="1"/>
        <end position="21"/>
    </location>
</feature>
<protein>
    <submittedName>
        <fullName evidence="2">Uncharacterized protein</fullName>
    </submittedName>
</protein>
<sequence length="21" mass="2539">MSLHIERYNKTDGTKKNKLVY</sequence>
<proteinExistence type="predicted"/>
<dbReference type="AlphaFoldDB" id="A0A0E9T6Q8"/>
<accession>A0A0E9T6Q8</accession>
<reference evidence="2" key="1">
    <citation type="submission" date="2014-11" db="EMBL/GenBank/DDBJ databases">
        <authorList>
            <person name="Amaro Gonzalez C."/>
        </authorList>
    </citation>
    <scope>NUCLEOTIDE SEQUENCE</scope>
</reference>
<evidence type="ECO:0000256" key="1">
    <source>
        <dbReference type="SAM" id="MobiDB-lite"/>
    </source>
</evidence>
<feature type="compositionally biased region" description="Basic and acidic residues" evidence="1">
    <location>
        <begin position="1"/>
        <end position="15"/>
    </location>
</feature>
<reference evidence="2" key="2">
    <citation type="journal article" date="2015" name="Fish Shellfish Immunol.">
        <title>Early steps in the European eel (Anguilla anguilla)-Vibrio vulnificus interaction in the gills: Role of the RtxA13 toxin.</title>
        <authorList>
            <person name="Callol A."/>
            <person name="Pajuelo D."/>
            <person name="Ebbesson L."/>
            <person name="Teles M."/>
            <person name="MacKenzie S."/>
            <person name="Amaro C."/>
        </authorList>
    </citation>
    <scope>NUCLEOTIDE SEQUENCE</scope>
</reference>